<keyword evidence="1" id="KW-1133">Transmembrane helix</keyword>
<accession>A0A5N6ZPI3</accession>
<organism evidence="2 3">
    <name type="scientific">Aspergillus caelatus</name>
    <dbReference type="NCBI Taxonomy" id="61420"/>
    <lineage>
        <taxon>Eukaryota</taxon>
        <taxon>Fungi</taxon>
        <taxon>Dikarya</taxon>
        <taxon>Ascomycota</taxon>
        <taxon>Pezizomycotina</taxon>
        <taxon>Eurotiomycetes</taxon>
        <taxon>Eurotiomycetidae</taxon>
        <taxon>Eurotiales</taxon>
        <taxon>Aspergillaceae</taxon>
        <taxon>Aspergillus</taxon>
        <taxon>Aspergillus subgen. Circumdati</taxon>
    </lineage>
</organism>
<proteinExistence type="predicted"/>
<evidence type="ECO:0000256" key="1">
    <source>
        <dbReference type="SAM" id="Phobius"/>
    </source>
</evidence>
<protein>
    <submittedName>
        <fullName evidence="2">Uncharacterized protein</fullName>
    </submittedName>
</protein>
<dbReference type="Proteomes" id="UP000326268">
    <property type="component" value="Unassembled WGS sequence"/>
</dbReference>
<keyword evidence="3" id="KW-1185">Reference proteome</keyword>
<evidence type="ECO:0000313" key="3">
    <source>
        <dbReference type="Proteomes" id="UP000326268"/>
    </source>
</evidence>
<feature type="transmembrane region" description="Helical" evidence="1">
    <location>
        <begin position="25"/>
        <end position="44"/>
    </location>
</feature>
<evidence type="ECO:0000313" key="2">
    <source>
        <dbReference type="EMBL" id="KAE8359534.1"/>
    </source>
</evidence>
<name>A0A5N6ZPI3_9EURO</name>
<keyword evidence="1" id="KW-0812">Transmembrane</keyword>
<gene>
    <name evidence="2" type="ORF">BDV27DRAFT_135903</name>
</gene>
<dbReference type="GeneID" id="43653094"/>
<dbReference type="RefSeq" id="XP_031922615.1">
    <property type="nucleotide sequence ID" value="XM_032068648.1"/>
</dbReference>
<reference evidence="2 3" key="1">
    <citation type="submission" date="2019-04" db="EMBL/GenBank/DDBJ databases">
        <title>Friends and foes A comparative genomics studyof 23 Aspergillus species from section Flavi.</title>
        <authorList>
            <consortium name="DOE Joint Genome Institute"/>
            <person name="Kjaerbolling I."/>
            <person name="Vesth T."/>
            <person name="Frisvad J.C."/>
            <person name="Nybo J.L."/>
            <person name="Theobald S."/>
            <person name="Kildgaard S."/>
            <person name="Isbrandt T."/>
            <person name="Kuo A."/>
            <person name="Sato A."/>
            <person name="Lyhne E.K."/>
            <person name="Kogle M.E."/>
            <person name="Wiebenga A."/>
            <person name="Kun R.S."/>
            <person name="Lubbers R.J."/>
            <person name="Makela M.R."/>
            <person name="Barry K."/>
            <person name="Chovatia M."/>
            <person name="Clum A."/>
            <person name="Daum C."/>
            <person name="Haridas S."/>
            <person name="He G."/>
            <person name="LaButti K."/>
            <person name="Lipzen A."/>
            <person name="Mondo S."/>
            <person name="Riley R."/>
            <person name="Salamov A."/>
            <person name="Simmons B.A."/>
            <person name="Magnuson J.K."/>
            <person name="Henrissat B."/>
            <person name="Mortensen U.H."/>
            <person name="Larsen T.O."/>
            <person name="Devries R.P."/>
            <person name="Grigoriev I.V."/>
            <person name="Machida M."/>
            <person name="Baker S.E."/>
            <person name="Andersen M.R."/>
        </authorList>
    </citation>
    <scope>NUCLEOTIDE SEQUENCE [LARGE SCALE GENOMIC DNA]</scope>
    <source>
        <strain evidence="2 3">CBS 763.97</strain>
    </source>
</reference>
<sequence>MSERCGGVLEAKRGVEGLISQRGESILDVIGLWVSLVVVIVVLTKGRRSLQVV</sequence>
<dbReference type="EMBL" id="ML737819">
    <property type="protein sequence ID" value="KAE8359534.1"/>
    <property type="molecule type" value="Genomic_DNA"/>
</dbReference>
<dbReference type="AlphaFoldDB" id="A0A5N6ZPI3"/>
<keyword evidence="1" id="KW-0472">Membrane</keyword>